<dbReference type="GO" id="GO:0097347">
    <property type="term" value="C:TAM protein secretion complex"/>
    <property type="evidence" value="ECO:0007669"/>
    <property type="project" value="TreeGrafter"/>
</dbReference>
<dbReference type="InterPro" id="IPR007452">
    <property type="entry name" value="TamB_C"/>
</dbReference>
<keyword evidence="8" id="KW-1185">Reference proteome</keyword>
<keyword evidence="4" id="KW-0472">Membrane</keyword>
<feature type="domain" description="Translocation and assembly module TamB C-terminal" evidence="6">
    <location>
        <begin position="950"/>
        <end position="1305"/>
    </location>
</feature>
<dbReference type="GO" id="GO:0009306">
    <property type="term" value="P:protein secretion"/>
    <property type="evidence" value="ECO:0007669"/>
    <property type="project" value="InterPro"/>
</dbReference>
<keyword evidence="2" id="KW-0812">Transmembrane</keyword>
<dbReference type="OrthoDB" id="5555605at2"/>
<protein>
    <submittedName>
        <fullName evidence="7">Translocation/assembly module TamB</fullName>
    </submittedName>
</protein>
<evidence type="ECO:0000259" key="6">
    <source>
        <dbReference type="Pfam" id="PF04357"/>
    </source>
</evidence>
<proteinExistence type="predicted"/>
<dbReference type="PANTHER" id="PTHR36985:SF1">
    <property type="entry name" value="TRANSLOCATION AND ASSEMBLY MODULE SUBUNIT TAMB"/>
    <property type="match status" value="1"/>
</dbReference>
<organism evidence="7 8">
    <name type="scientific">Halomonas alimentaria</name>
    <dbReference type="NCBI Taxonomy" id="147248"/>
    <lineage>
        <taxon>Bacteria</taxon>
        <taxon>Pseudomonadati</taxon>
        <taxon>Pseudomonadota</taxon>
        <taxon>Gammaproteobacteria</taxon>
        <taxon>Oceanospirillales</taxon>
        <taxon>Halomonadaceae</taxon>
        <taxon>Halomonas</taxon>
    </lineage>
</organism>
<name>A0A7X4W7F2_9GAMM</name>
<sequence>MRLLILLPLWLFGLVFFTLGLALSPWGTGLLLDQGQRMGVFTLDAYEGAPLDRLVLEGFAMQAGPANVAVRRLELEWSEECVLSGRLCLEVLGVEGARVRLAESEAEDESPSPSGEPPGAIELPFPIELRRIFLDDVEVLLADGTRLRWDHFSTGATAEGDTLSLLPTRLVGTRLLLPLSPGARLALGEGEYEGPRLAAEAIDAAITVRSPLPDEVAAPAEGLAASALEEEPRRELPEVTLPLRVEVPELLVEDSAVEGAVEYGVERLALSLFGEGHSLEVRPLDISTRDGDASLAAAVDLTGDYPLELRLESALWLPDIMPALAGQRIELGLDGSLADLLVRLELSGPVDLALDARLDVLDPTLPFTAGLASELVQWPLPGSVDEQGDAIEPWLVEDLALRLEGSLVDYRIAASLNAEGPQLPYTRLALTGSGDLGQFAWTPLSLSLGDASVVSRGRVAWTDGVTVDAETRLDNVDPGRFVEGLPGRLDGDVEARFRQTDEGWTLAVPNLAIDGELQERSLALRAELEGDSQMRWDVTTLDFRQGENRLQLAGQVSEPSIDLSGEIDMPDLASLHEALSGRISGRIEAEGSLEAPGLDLDLAGDSLAFADNRLRRLSLVGWVSGLEDPAMEVGLEIAGLEAGGQRLDEIALALDGRLSEHRLTLDAAAPSGMPLSRAALVLEGGLDQARTRYAGQLSSLEVDAEQGELRLDGPALFAADLEQGSARVQPFCLSRRQGGSLCLVEPMAASAEGGEVTLRIEEVPMALLDPFLPEAWSAEGVTELDLDAGWGDGGSWRADGRLQSRLALDGQDAYGQPWSLPEARLGGRFSADEQNAEIAMELGLDQAGSLALEARIDDPAGDGRLTGNLALEGLRLAPYRSLVTGMETLEGSLAGDIDLAGRLEAPEMRGRIDLSGLKASGADVPVEVRDGEVGIELAGTAASIQGYIAAEEGRLSIDGDAAWPSADDWRADVSLRGREQPVLAVLPEFGRLRIAPDLEIRARPTLLQVRGDVQVPWARLEVGELPASAVAPSPDEVIITREDDERARREAERAATGDDNGEDTADAMARAGMALDVQIGLRLGPDMQLSAYGLESGLSGTLEVRQQDGPVQLFGDVSLVDGRFRAYGQDLLIREGQLLFSGPPGQPLLNFEAVRNPDATQDGVIAGLRVTGSAASPQLRVFSEPAMDEASALSYLLRGRAPNDSDTDGALTSALVGMAVGQAGGAVGGIGEAFGVSDLTLDTAGSGEDSQVTLSGQLTDDLEVRYGVGVFSPIAELTLRYNIWRSLYLEAVSGAAQAVDLVYTFSRAGNPRILDDE</sequence>
<dbReference type="Pfam" id="PF04357">
    <property type="entry name" value="TamB"/>
    <property type="match status" value="1"/>
</dbReference>
<evidence type="ECO:0000313" key="8">
    <source>
        <dbReference type="Proteomes" id="UP000487929"/>
    </source>
</evidence>
<dbReference type="EMBL" id="WUTT01000001">
    <property type="protein sequence ID" value="NAW34906.1"/>
    <property type="molecule type" value="Genomic_DNA"/>
</dbReference>
<evidence type="ECO:0000256" key="5">
    <source>
        <dbReference type="SAM" id="MobiDB-lite"/>
    </source>
</evidence>
<dbReference type="PANTHER" id="PTHR36985">
    <property type="entry name" value="TRANSLOCATION AND ASSEMBLY MODULE SUBUNIT TAMB"/>
    <property type="match status" value="1"/>
</dbReference>
<evidence type="ECO:0000256" key="4">
    <source>
        <dbReference type="ARBA" id="ARBA00023136"/>
    </source>
</evidence>
<dbReference type="Proteomes" id="UP000487929">
    <property type="component" value="Unassembled WGS sequence"/>
</dbReference>
<evidence type="ECO:0000256" key="2">
    <source>
        <dbReference type="ARBA" id="ARBA00022692"/>
    </source>
</evidence>
<feature type="region of interest" description="Disordered" evidence="5">
    <location>
        <begin position="1042"/>
        <end position="1063"/>
    </location>
</feature>
<reference evidence="7 8" key="1">
    <citation type="submission" date="2019-12" db="EMBL/GenBank/DDBJ databases">
        <title>Draft genome sequencing of Halomonas alimentaria DSM 15356.</title>
        <authorList>
            <person name="Pandiyan K."/>
            <person name="Kushwaha P."/>
            <person name="Gowdham M."/>
            <person name="Chakdar H."/>
            <person name="Singh A."/>
            <person name="Kumar M."/>
            <person name="Saxena A.K."/>
        </authorList>
    </citation>
    <scope>NUCLEOTIDE SEQUENCE [LARGE SCALE GENOMIC DNA]</scope>
    <source>
        <strain evidence="7 8">DSM 15356</strain>
    </source>
</reference>
<evidence type="ECO:0000256" key="3">
    <source>
        <dbReference type="ARBA" id="ARBA00022989"/>
    </source>
</evidence>
<keyword evidence="3" id="KW-1133">Transmembrane helix</keyword>
<dbReference type="GO" id="GO:0005886">
    <property type="term" value="C:plasma membrane"/>
    <property type="evidence" value="ECO:0007669"/>
    <property type="project" value="InterPro"/>
</dbReference>
<feature type="compositionally biased region" description="Basic and acidic residues" evidence="5">
    <location>
        <begin position="1042"/>
        <end position="1056"/>
    </location>
</feature>
<comment type="caution">
    <text evidence="7">The sequence shown here is derived from an EMBL/GenBank/DDBJ whole genome shotgun (WGS) entry which is preliminary data.</text>
</comment>
<gene>
    <name evidence="7" type="ORF">GRB96_10825</name>
</gene>
<evidence type="ECO:0000313" key="7">
    <source>
        <dbReference type="EMBL" id="NAW34906.1"/>
    </source>
</evidence>
<accession>A0A7X4W7F2</accession>
<evidence type="ECO:0000256" key="1">
    <source>
        <dbReference type="ARBA" id="ARBA00004167"/>
    </source>
</evidence>
<comment type="subcellular location">
    <subcellularLocation>
        <location evidence="1">Membrane</location>
        <topology evidence="1">Single-pass membrane protein</topology>
    </subcellularLocation>
</comment>